<keyword evidence="3" id="KW-1185">Reference proteome</keyword>
<feature type="signal peptide" evidence="1">
    <location>
        <begin position="1"/>
        <end position="32"/>
    </location>
</feature>
<sequence>MTMLPTETLLLKWTRALLVLWLHQAVLETAEAIHPECALVSQYMKALEKAHERCIRTRRLESRNRSSRTGLLEENTGACSRSLTGISSCLYCYTRCCTRCCSMLFY</sequence>
<keyword evidence="1" id="KW-0732">Signal</keyword>
<evidence type="ECO:0000256" key="1">
    <source>
        <dbReference type="SAM" id="SignalP"/>
    </source>
</evidence>
<dbReference type="AlphaFoldDB" id="A0ABD0Y1I2"/>
<reference evidence="2 3" key="1">
    <citation type="submission" date="2024-06" db="EMBL/GenBank/DDBJ databases">
        <authorList>
            <person name="Pan Q."/>
            <person name="Wen M."/>
            <person name="Jouanno E."/>
            <person name="Zahm M."/>
            <person name="Klopp C."/>
            <person name="Cabau C."/>
            <person name="Louis A."/>
            <person name="Berthelot C."/>
            <person name="Parey E."/>
            <person name="Roest Crollius H."/>
            <person name="Montfort J."/>
            <person name="Robinson-Rechavi M."/>
            <person name="Bouchez O."/>
            <person name="Lampietro C."/>
            <person name="Lopez Roques C."/>
            <person name="Donnadieu C."/>
            <person name="Postlethwait J."/>
            <person name="Bobe J."/>
            <person name="Verreycken H."/>
            <person name="Guiguen Y."/>
        </authorList>
    </citation>
    <scope>NUCLEOTIDE SEQUENCE [LARGE SCALE GENOMIC DNA]</scope>
    <source>
        <strain evidence="2">Up_M1</strain>
        <tissue evidence="2">Testis</tissue>
    </source>
</reference>
<organism evidence="2 3">
    <name type="scientific">Umbra pygmaea</name>
    <name type="common">Eastern mudminnow</name>
    <dbReference type="NCBI Taxonomy" id="75934"/>
    <lineage>
        <taxon>Eukaryota</taxon>
        <taxon>Metazoa</taxon>
        <taxon>Chordata</taxon>
        <taxon>Craniata</taxon>
        <taxon>Vertebrata</taxon>
        <taxon>Euteleostomi</taxon>
        <taxon>Actinopterygii</taxon>
        <taxon>Neopterygii</taxon>
        <taxon>Teleostei</taxon>
        <taxon>Protacanthopterygii</taxon>
        <taxon>Esociformes</taxon>
        <taxon>Umbridae</taxon>
        <taxon>Umbra</taxon>
    </lineage>
</organism>
<dbReference type="Proteomes" id="UP001557470">
    <property type="component" value="Unassembled WGS sequence"/>
</dbReference>
<comment type="caution">
    <text evidence="2">The sequence shown here is derived from an EMBL/GenBank/DDBJ whole genome shotgun (WGS) entry which is preliminary data.</text>
</comment>
<accession>A0ABD0Y1I2</accession>
<evidence type="ECO:0008006" key="4">
    <source>
        <dbReference type="Google" id="ProtNLM"/>
    </source>
</evidence>
<dbReference type="EMBL" id="JAGEUA010000001">
    <property type="protein sequence ID" value="KAL1022730.1"/>
    <property type="molecule type" value="Genomic_DNA"/>
</dbReference>
<protein>
    <recommendedName>
        <fullName evidence="4">Secreted protein</fullName>
    </recommendedName>
</protein>
<name>A0ABD0Y1I2_UMBPY</name>
<feature type="chain" id="PRO_5044853401" description="Secreted protein" evidence="1">
    <location>
        <begin position="33"/>
        <end position="106"/>
    </location>
</feature>
<evidence type="ECO:0000313" key="2">
    <source>
        <dbReference type="EMBL" id="KAL1022730.1"/>
    </source>
</evidence>
<gene>
    <name evidence="2" type="ORF">UPYG_G00031590</name>
</gene>
<proteinExistence type="predicted"/>
<evidence type="ECO:0000313" key="3">
    <source>
        <dbReference type="Proteomes" id="UP001557470"/>
    </source>
</evidence>